<evidence type="ECO:0000313" key="3">
    <source>
        <dbReference type="Proteomes" id="UP000193920"/>
    </source>
</evidence>
<proteinExistence type="predicted"/>
<keyword evidence="3" id="KW-1185">Reference proteome</keyword>
<feature type="compositionally biased region" description="Basic and acidic residues" evidence="1">
    <location>
        <begin position="45"/>
        <end position="60"/>
    </location>
</feature>
<comment type="caution">
    <text evidence="2">The sequence shown here is derived from an EMBL/GenBank/DDBJ whole genome shotgun (WGS) entry which is preliminary data.</text>
</comment>
<evidence type="ECO:0000256" key="1">
    <source>
        <dbReference type="SAM" id="MobiDB-lite"/>
    </source>
</evidence>
<organism evidence="2 3">
    <name type="scientific">Neocallimastix californiae</name>
    <dbReference type="NCBI Taxonomy" id="1754190"/>
    <lineage>
        <taxon>Eukaryota</taxon>
        <taxon>Fungi</taxon>
        <taxon>Fungi incertae sedis</taxon>
        <taxon>Chytridiomycota</taxon>
        <taxon>Chytridiomycota incertae sedis</taxon>
        <taxon>Neocallimastigomycetes</taxon>
        <taxon>Neocallimastigales</taxon>
        <taxon>Neocallimastigaceae</taxon>
        <taxon>Neocallimastix</taxon>
    </lineage>
</organism>
<gene>
    <name evidence="2" type="ORF">LY90DRAFT_515295</name>
</gene>
<dbReference type="AlphaFoldDB" id="A0A1Y2AJZ1"/>
<protein>
    <submittedName>
        <fullName evidence="2">Uncharacterized protein</fullName>
    </submittedName>
</protein>
<feature type="compositionally biased region" description="Acidic residues" evidence="1">
    <location>
        <begin position="67"/>
        <end position="78"/>
    </location>
</feature>
<feature type="region of interest" description="Disordered" evidence="1">
    <location>
        <begin position="1"/>
        <end position="20"/>
    </location>
</feature>
<feature type="region of interest" description="Disordered" evidence="1">
    <location>
        <begin position="33"/>
        <end position="91"/>
    </location>
</feature>
<dbReference type="Gene3D" id="1.20.5.340">
    <property type="match status" value="1"/>
</dbReference>
<dbReference type="Proteomes" id="UP000193920">
    <property type="component" value="Unassembled WGS sequence"/>
</dbReference>
<evidence type="ECO:0000313" key="2">
    <source>
        <dbReference type="EMBL" id="ORY22879.1"/>
    </source>
</evidence>
<dbReference type="EMBL" id="MCOG01000241">
    <property type="protein sequence ID" value="ORY22879.1"/>
    <property type="molecule type" value="Genomic_DNA"/>
</dbReference>
<reference evidence="2 3" key="1">
    <citation type="submission" date="2016-08" db="EMBL/GenBank/DDBJ databases">
        <title>A Parts List for Fungal Cellulosomes Revealed by Comparative Genomics.</title>
        <authorList>
            <consortium name="DOE Joint Genome Institute"/>
            <person name="Haitjema C.H."/>
            <person name="Gilmore S.P."/>
            <person name="Henske J.K."/>
            <person name="Solomon K.V."/>
            <person name="De Groot R."/>
            <person name="Kuo A."/>
            <person name="Mondo S.J."/>
            <person name="Salamov A.A."/>
            <person name="Labutti K."/>
            <person name="Zhao Z."/>
            <person name="Chiniquy J."/>
            <person name="Barry K."/>
            <person name="Brewer H.M."/>
            <person name="Purvine S.O."/>
            <person name="Wright A.T."/>
            <person name="Boxma B."/>
            <person name="Van Alen T."/>
            <person name="Hackstein J.H."/>
            <person name="Baker S.E."/>
            <person name="Grigoriev I.V."/>
            <person name="O'Malley M.A."/>
        </authorList>
    </citation>
    <scope>NUCLEOTIDE SEQUENCE [LARGE SCALE GENOMIC DNA]</scope>
    <source>
        <strain evidence="2 3">G1</strain>
    </source>
</reference>
<sequence>MESENQDSASRPPKKINIGAEFAKTISSELNSRLSSLNAVPPVPPKRDDSPPLPPRRGENVKISNENLEDFDFPDDDAPPPPIPPRGEKEDTISILKNEIKSLKSEKCLSDDKIKQLKYENDTLKSENDTLKSENKKLKKDIKNLQEKSEFL</sequence>
<name>A0A1Y2AJZ1_9FUNG</name>
<accession>A0A1Y2AJZ1</accession>